<dbReference type="AlphaFoldDB" id="A0A7W7ZRS3"/>
<accession>A0A7W7ZRS3</accession>
<comment type="caution">
    <text evidence="1">The sequence shown here is derived from an EMBL/GenBank/DDBJ whole genome shotgun (WGS) entry which is preliminary data.</text>
</comment>
<dbReference type="RefSeq" id="WP_184256550.1">
    <property type="nucleotide sequence ID" value="NZ_JACHIO010000011.1"/>
</dbReference>
<proteinExistence type="predicted"/>
<gene>
    <name evidence="1" type="ORF">HDF15_002917</name>
</gene>
<name>A0A7W7ZRS3_9BACT</name>
<sequence>MDNAAGSVDVSLDLFGSLDTELVPSELPEGVSPANVDVAYLPGSVFTRPSRKAALLMPPSAPIYAKTYVPPTQKPVTILLGQDGGFRTIDGSTYTTFGNTIPGNKVKSVTAFGREYFAISDGNLGQDIPRQFDGTFFDRVTQDGPGAPPAIANLQHPGVSMAASSNTLVRNNNQVLCTTAAPHNLKVGYQAQISNVPDSNATTVNQTGQASTFFAQNDWQQGGGGTYETISEPTTTALGDLIFSGFGMAIPNTATILGVVVGMGLISQSPTAGILSQVSLWNSAGILGSAKPESTEFTNVNTQQSYGSSADTWGLTPDKITPAVINDPSFGFSVAVSQPDNVRLFITQVYQITVYYTLSGSGTVGIVSSIVINNETNPGQALVTTSGPNGMVPGTFCSINGVEPAPVPGGLSAAQWATGLTTLRTVNNHNLGPGAVIQVLGVATSTSGTAFSFNGNFTILTVPSPDQLTYEQTPITANDPDVIDGTTTSASVSVSWPIPDNTTTPSYFQVQSCPTLESFYISLNYPDGIWTNGTVGFIWEGVFYVSQVVSPTQFYYAQQGPNGATTAVGTVTPFGQASPGTHQMVVMFQTRQGGITKPSPSIQFIANGGQYLNVTNIPIGPSNTVARILGFTGASGGNYFYLPVPASLNGQVTSTSTLIPDNTTTEITLDFSDNALFAATAIDIPGNNLFAQVVLGPCLGVFSYADRMIWWGERNKIPNLLNMGFDGGYQASTPANPLGWTVGSGGGGALVQSPSDAGGAWQITGDGTSNQRGLISQSAYQDSFFAAILQPSTQYTFRCWLSSPITAGNLGAFLVNSGGIIATASFIIQAGTGFVQADFSAMTPAQITPDTELQVFGINLQAGQVIVIDEMEIDYTDNLYIPYARVSYVNNPEGIDGVTGILGPDSDANPVRTFQKHRDNLCMLTTGPNGSLYETQDSSGSEPSSWNVAQIATLCGATSVWGDSSGEDWFVWASDTGLRAYEGGEVFKISQEIQTLWDAIAAPQNTVVVNDPVTRRIYILVSLASSSPATYVLDYRELNTAAAIDGSGPIKVSYSGRVLSTDVVRKWTTWTGPATFGGLLTLPDGTNQMCFTGAGVYKLLNDQHGIDDDTGSFQATYTTYAFTGTDNERQLQIGMHRKLFAFVSLSASGLGQIRLVPLAESLANRWAPTPWLPLQSSSMFDVECGLNVLATRCFFRIEGQPVAPGGPSFWSMNKMIFSVRADALIPVRGAF</sequence>
<dbReference type="Proteomes" id="UP000584867">
    <property type="component" value="Unassembled WGS sequence"/>
</dbReference>
<evidence type="ECO:0000313" key="1">
    <source>
        <dbReference type="EMBL" id="MBB5064559.1"/>
    </source>
</evidence>
<dbReference type="EMBL" id="JACHIO010000011">
    <property type="protein sequence ID" value="MBB5064559.1"/>
    <property type="molecule type" value="Genomic_DNA"/>
</dbReference>
<protein>
    <submittedName>
        <fullName evidence="1">Uncharacterized protein</fullName>
    </submittedName>
</protein>
<reference evidence="1 2" key="1">
    <citation type="submission" date="2020-08" db="EMBL/GenBank/DDBJ databases">
        <title>Genomic Encyclopedia of Type Strains, Phase IV (KMG-V): Genome sequencing to study the core and pangenomes of soil and plant-associated prokaryotes.</title>
        <authorList>
            <person name="Whitman W."/>
        </authorList>
    </citation>
    <scope>NUCLEOTIDE SEQUENCE [LARGE SCALE GENOMIC DNA]</scope>
    <source>
        <strain evidence="1 2">X5P3</strain>
    </source>
</reference>
<organism evidence="1 2">
    <name type="scientific">Granulicella mallensis</name>
    <dbReference type="NCBI Taxonomy" id="940614"/>
    <lineage>
        <taxon>Bacteria</taxon>
        <taxon>Pseudomonadati</taxon>
        <taxon>Acidobacteriota</taxon>
        <taxon>Terriglobia</taxon>
        <taxon>Terriglobales</taxon>
        <taxon>Acidobacteriaceae</taxon>
        <taxon>Granulicella</taxon>
    </lineage>
</organism>
<evidence type="ECO:0000313" key="2">
    <source>
        <dbReference type="Proteomes" id="UP000584867"/>
    </source>
</evidence>